<keyword evidence="4 5" id="KW-0234">DNA repair</keyword>
<organism evidence="6 7">
    <name type="scientific">Flavipsychrobacter stenotrophus</name>
    <dbReference type="NCBI Taxonomy" id="2077091"/>
    <lineage>
        <taxon>Bacteria</taxon>
        <taxon>Pseudomonadati</taxon>
        <taxon>Bacteroidota</taxon>
        <taxon>Chitinophagia</taxon>
        <taxon>Chitinophagales</taxon>
        <taxon>Chitinophagaceae</taxon>
        <taxon>Flavipsychrobacter</taxon>
    </lineage>
</organism>
<dbReference type="GO" id="GO:0006284">
    <property type="term" value="P:base-excision repair"/>
    <property type="evidence" value="ECO:0007669"/>
    <property type="project" value="InterPro"/>
</dbReference>
<dbReference type="PANTHER" id="PTHR10429">
    <property type="entry name" value="DNA-3-METHYLADENINE GLYCOSYLASE"/>
    <property type="match status" value="1"/>
</dbReference>
<keyword evidence="3 5" id="KW-0378">Hydrolase</keyword>
<reference evidence="6 7" key="1">
    <citation type="submission" date="2018-01" db="EMBL/GenBank/DDBJ databases">
        <title>A novel member of the phylum Bacteroidetes isolated from glacier ice.</title>
        <authorList>
            <person name="Liu Q."/>
            <person name="Xin Y.-H."/>
        </authorList>
    </citation>
    <scope>NUCLEOTIDE SEQUENCE [LARGE SCALE GENOMIC DNA]</scope>
    <source>
        <strain evidence="6 7">RB1R16</strain>
    </source>
</reference>
<dbReference type="InterPro" id="IPR011034">
    <property type="entry name" value="Formyl_transferase-like_C_sf"/>
</dbReference>
<dbReference type="PANTHER" id="PTHR10429:SF0">
    <property type="entry name" value="DNA-3-METHYLADENINE GLYCOSYLASE"/>
    <property type="match status" value="1"/>
</dbReference>
<dbReference type="EMBL" id="PPSL01000005">
    <property type="protein sequence ID" value="PQJ09858.1"/>
    <property type="molecule type" value="Genomic_DNA"/>
</dbReference>
<dbReference type="Pfam" id="PF02245">
    <property type="entry name" value="Pur_DNA_glyco"/>
    <property type="match status" value="1"/>
</dbReference>
<evidence type="ECO:0000313" key="6">
    <source>
        <dbReference type="EMBL" id="PQJ09858.1"/>
    </source>
</evidence>
<dbReference type="FunFam" id="3.10.300.10:FF:000001">
    <property type="entry name" value="Putative 3-methyladenine DNA glycosylase"/>
    <property type="match status" value="1"/>
</dbReference>
<comment type="similarity">
    <text evidence="1 5">Belongs to the DNA glycosylase MPG family.</text>
</comment>
<dbReference type="GO" id="GO:0003677">
    <property type="term" value="F:DNA binding"/>
    <property type="evidence" value="ECO:0007669"/>
    <property type="project" value="InterPro"/>
</dbReference>
<dbReference type="Gene3D" id="3.10.300.10">
    <property type="entry name" value="Methylpurine-DNA glycosylase (MPG)"/>
    <property type="match status" value="1"/>
</dbReference>
<keyword evidence="7" id="KW-1185">Reference proteome</keyword>
<protein>
    <recommendedName>
        <fullName evidence="5">Putative 3-methyladenine DNA glycosylase</fullName>
        <ecNumber evidence="5">3.2.2.-</ecNumber>
    </recommendedName>
</protein>
<dbReference type="InterPro" id="IPR036995">
    <property type="entry name" value="MPG_sf"/>
</dbReference>
<dbReference type="OrthoDB" id="9794313at2"/>
<proteinExistence type="inferred from homology"/>
<gene>
    <name evidence="6" type="ORF">CJD36_018205</name>
</gene>
<evidence type="ECO:0000256" key="3">
    <source>
        <dbReference type="ARBA" id="ARBA00022801"/>
    </source>
</evidence>
<dbReference type="NCBIfam" id="TIGR00567">
    <property type="entry name" value="3mg"/>
    <property type="match status" value="1"/>
</dbReference>
<keyword evidence="2 5" id="KW-0227">DNA damage</keyword>
<dbReference type="EC" id="3.2.2.-" evidence="5"/>
<dbReference type="HAMAP" id="MF_00527">
    <property type="entry name" value="3MGH"/>
    <property type="match status" value="1"/>
</dbReference>
<comment type="caution">
    <text evidence="6">The sequence shown here is derived from an EMBL/GenBank/DDBJ whole genome shotgun (WGS) entry which is preliminary data.</text>
</comment>
<dbReference type="GO" id="GO:0003905">
    <property type="term" value="F:alkylbase DNA N-glycosylase activity"/>
    <property type="evidence" value="ECO:0007669"/>
    <property type="project" value="InterPro"/>
</dbReference>
<dbReference type="SUPFAM" id="SSF50486">
    <property type="entry name" value="FMT C-terminal domain-like"/>
    <property type="match status" value="1"/>
</dbReference>
<dbReference type="InterPro" id="IPR003180">
    <property type="entry name" value="MPG"/>
</dbReference>
<dbReference type="RefSeq" id="WP_105040630.1">
    <property type="nucleotide sequence ID" value="NZ_PPSL01000005.1"/>
</dbReference>
<evidence type="ECO:0000256" key="1">
    <source>
        <dbReference type="ARBA" id="ARBA00009232"/>
    </source>
</evidence>
<evidence type="ECO:0000256" key="2">
    <source>
        <dbReference type="ARBA" id="ARBA00022763"/>
    </source>
</evidence>
<accession>A0A2S7ST30</accession>
<dbReference type="AlphaFoldDB" id="A0A2S7ST30"/>
<dbReference type="CDD" id="cd00540">
    <property type="entry name" value="AAG"/>
    <property type="match status" value="1"/>
</dbReference>
<name>A0A2S7ST30_9BACT</name>
<evidence type="ECO:0000313" key="7">
    <source>
        <dbReference type="Proteomes" id="UP000239872"/>
    </source>
</evidence>
<evidence type="ECO:0000256" key="5">
    <source>
        <dbReference type="HAMAP-Rule" id="MF_00527"/>
    </source>
</evidence>
<dbReference type="Proteomes" id="UP000239872">
    <property type="component" value="Unassembled WGS sequence"/>
</dbReference>
<sequence>MILPPSFYTRTDVVKIAKELLGKVIVTNIGGIVTSGMIVETEAYAGVHDKASHSYGGRNTERTKVMFMNGGVAYVYLCYGIHHLFNVITNVEGTPSGVLIRAVEPLEGVEYMLVRRKKEKLTPALTAGPGALSAALGINTALTGTSLSGTDIFIEDRGIKLPKTDIVIGTRVGVAYAAEDAMLPYRFSIKGNKYVSKGKGL</sequence>
<evidence type="ECO:0000256" key="4">
    <source>
        <dbReference type="ARBA" id="ARBA00023204"/>
    </source>
</evidence>